<keyword evidence="1" id="KW-0812">Transmembrane</keyword>
<proteinExistence type="predicted"/>
<evidence type="ECO:0000256" key="1">
    <source>
        <dbReference type="SAM" id="Phobius"/>
    </source>
</evidence>
<comment type="caution">
    <text evidence="2">The sequence shown here is derived from an EMBL/GenBank/DDBJ whole genome shotgun (WGS) entry which is preliminary data.</text>
</comment>
<feature type="transmembrane region" description="Helical" evidence="1">
    <location>
        <begin position="44"/>
        <end position="61"/>
    </location>
</feature>
<dbReference type="NCBIfam" id="NF037970">
    <property type="entry name" value="vanZ_1"/>
    <property type="match status" value="1"/>
</dbReference>
<feature type="transmembrane region" description="Helical" evidence="1">
    <location>
        <begin position="100"/>
        <end position="118"/>
    </location>
</feature>
<protein>
    <submittedName>
        <fullName evidence="2">Trypsin</fullName>
    </submittedName>
</protein>
<sequence length="133" mass="14645">MTNLTRLAALAFLLFIVWVIYMANAGHNSVFFDFVAAIPYGDKLGHVGLFGTLTFLTVLASKFTGWTLNNTRLYFGAIAVTLFVIGEEISQAFIPSRTFDFADLSADAVGILLAVLVLRKLEKTAGMQTYLQR</sequence>
<accession>A0A2S9V9G1</accession>
<evidence type="ECO:0000313" key="2">
    <source>
        <dbReference type="EMBL" id="PRO73106.1"/>
    </source>
</evidence>
<keyword evidence="3" id="KW-1185">Reference proteome</keyword>
<reference evidence="3" key="1">
    <citation type="journal article" date="2020" name="Int. J. Syst. Evol. Microbiol.">
        <title>Alteromonas alba sp. nov., a marine bacterium isolated from the seawater of the West Pacific Ocean.</title>
        <authorList>
            <person name="Sun C."/>
            <person name="Wu Y.-H."/>
            <person name="Xamxidin M."/>
            <person name="Cheng H."/>
            <person name="Xu X.-W."/>
        </authorList>
    </citation>
    <scope>NUCLEOTIDE SEQUENCE [LARGE SCALE GENOMIC DNA]</scope>
    <source>
        <strain evidence="3">190</strain>
    </source>
</reference>
<dbReference type="PANTHER" id="PTHR28008:SF1">
    <property type="entry name" value="DOMAIN PROTEIN, PUTATIVE (AFU_ORTHOLOGUE AFUA_3G10980)-RELATED"/>
    <property type="match status" value="1"/>
</dbReference>
<dbReference type="RefSeq" id="WP_105935029.1">
    <property type="nucleotide sequence ID" value="NZ_PVNP01000146.1"/>
</dbReference>
<name>A0A2S9V9G1_9ALTE</name>
<dbReference type="EMBL" id="PVNP01000146">
    <property type="protein sequence ID" value="PRO73106.1"/>
    <property type="molecule type" value="Genomic_DNA"/>
</dbReference>
<gene>
    <name evidence="2" type="ORF">C6Y40_13450</name>
</gene>
<feature type="transmembrane region" description="Helical" evidence="1">
    <location>
        <begin position="73"/>
        <end position="94"/>
    </location>
</feature>
<organism evidence="2 3">
    <name type="scientific">Alteromonas alba</name>
    <dbReference type="NCBI Taxonomy" id="2079529"/>
    <lineage>
        <taxon>Bacteria</taxon>
        <taxon>Pseudomonadati</taxon>
        <taxon>Pseudomonadota</taxon>
        <taxon>Gammaproteobacteria</taxon>
        <taxon>Alteromonadales</taxon>
        <taxon>Alteromonadaceae</taxon>
        <taxon>Alteromonas/Salinimonas group</taxon>
        <taxon>Alteromonas</taxon>
    </lineage>
</organism>
<keyword evidence="1" id="KW-1133">Transmembrane helix</keyword>
<keyword evidence="1" id="KW-0472">Membrane</keyword>
<dbReference type="PANTHER" id="PTHR28008">
    <property type="entry name" value="DOMAIN PROTEIN, PUTATIVE (AFU_ORTHOLOGUE AFUA_3G10980)-RELATED"/>
    <property type="match status" value="1"/>
</dbReference>
<dbReference type="OrthoDB" id="532191at2"/>
<dbReference type="AlphaFoldDB" id="A0A2S9V9G1"/>
<dbReference type="Proteomes" id="UP000238949">
    <property type="component" value="Unassembled WGS sequence"/>
</dbReference>
<evidence type="ECO:0000313" key="3">
    <source>
        <dbReference type="Proteomes" id="UP000238949"/>
    </source>
</evidence>